<accession>A0ABW2XU17</accession>
<evidence type="ECO:0000256" key="2">
    <source>
        <dbReference type="ARBA" id="ARBA00023002"/>
    </source>
</evidence>
<dbReference type="PANTHER" id="PTHR22604:SF105">
    <property type="entry name" value="TRANS-1,2-DIHYDROBENZENE-1,2-DIOL DEHYDROGENASE"/>
    <property type="match status" value="1"/>
</dbReference>
<proteinExistence type="inferred from homology"/>
<dbReference type="InterPro" id="IPR050984">
    <property type="entry name" value="Gfo/Idh/MocA_domain"/>
</dbReference>
<evidence type="ECO:0000259" key="3">
    <source>
        <dbReference type="Pfam" id="PF01408"/>
    </source>
</evidence>
<evidence type="ECO:0000256" key="1">
    <source>
        <dbReference type="ARBA" id="ARBA00010928"/>
    </source>
</evidence>
<comment type="similarity">
    <text evidence="1">Belongs to the Gfo/Idh/MocA family.</text>
</comment>
<gene>
    <name evidence="5" type="ORF">ACFQZM_34335</name>
</gene>
<dbReference type="EMBL" id="JBHTGP010000018">
    <property type="protein sequence ID" value="MFD0689609.1"/>
    <property type="molecule type" value="Genomic_DNA"/>
</dbReference>
<sequence>MRSDPGTPVRFGVLGCADIARRRMAPALVAAPGARLLAVASRDAARAAAFAGRFGCAAVLGYDALLASPDIEAVYLPLPAMLHAGWIEQALMAGKHVLAEKPLTGDHAATERLLRLARSRGLVLMENVAFPFHAQHAAVRRMLTGGAVGELRDFACAFTIPPRPDGDIRYRPDVGGGALLDLGVYPIRAALHYLGHDLEVTAAVLRRHGRTGAVVSGRVLAHTPRGVTADLHFGMEHSYRATCEFAGGEGRLSIDRAFTPPPGFQPVARVERQDHREEIALPADDQYANTVGCFAEAVRGAAGTGAGTDTGTGLGAHTEAALHQARLIAAAEERALRFIAAR</sequence>
<dbReference type="Proteomes" id="UP001597063">
    <property type="component" value="Unassembled WGS sequence"/>
</dbReference>
<feature type="domain" description="Gfo/Idh/MocA-like oxidoreductase N-terminal" evidence="3">
    <location>
        <begin position="9"/>
        <end position="127"/>
    </location>
</feature>
<dbReference type="SUPFAM" id="SSF51735">
    <property type="entry name" value="NAD(P)-binding Rossmann-fold domains"/>
    <property type="match status" value="1"/>
</dbReference>
<dbReference type="Pfam" id="PF22725">
    <property type="entry name" value="GFO_IDH_MocA_C3"/>
    <property type="match status" value="1"/>
</dbReference>
<protein>
    <submittedName>
        <fullName evidence="5">Gfo/Idh/MocA family protein</fullName>
    </submittedName>
</protein>
<feature type="domain" description="GFO/IDH/MocA-like oxidoreductase" evidence="4">
    <location>
        <begin position="137"/>
        <end position="252"/>
    </location>
</feature>
<dbReference type="InterPro" id="IPR000683">
    <property type="entry name" value="Gfo/Idh/MocA-like_OxRdtase_N"/>
</dbReference>
<dbReference type="Gene3D" id="3.40.50.720">
    <property type="entry name" value="NAD(P)-binding Rossmann-like Domain"/>
    <property type="match status" value="1"/>
</dbReference>
<evidence type="ECO:0000259" key="4">
    <source>
        <dbReference type="Pfam" id="PF22725"/>
    </source>
</evidence>
<evidence type="ECO:0000313" key="6">
    <source>
        <dbReference type="Proteomes" id="UP001597063"/>
    </source>
</evidence>
<organism evidence="5 6">
    <name type="scientific">Actinomadura fibrosa</name>
    <dbReference type="NCBI Taxonomy" id="111802"/>
    <lineage>
        <taxon>Bacteria</taxon>
        <taxon>Bacillati</taxon>
        <taxon>Actinomycetota</taxon>
        <taxon>Actinomycetes</taxon>
        <taxon>Streptosporangiales</taxon>
        <taxon>Thermomonosporaceae</taxon>
        <taxon>Actinomadura</taxon>
    </lineage>
</organism>
<dbReference type="InterPro" id="IPR036291">
    <property type="entry name" value="NAD(P)-bd_dom_sf"/>
</dbReference>
<dbReference type="SUPFAM" id="SSF55347">
    <property type="entry name" value="Glyceraldehyde-3-phosphate dehydrogenase-like, C-terminal domain"/>
    <property type="match status" value="1"/>
</dbReference>
<dbReference type="PANTHER" id="PTHR22604">
    <property type="entry name" value="OXIDOREDUCTASES"/>
    <property type="match status" value="1"/>
</dbReference>
<name>A0ABW2XU17_9ACTN</name>
<comment type="caution">
    <text evidence="5">The sequence shown here is derived from an EMBL/GenBank/DDBJ whole genome shotgun (WGS) entry which is preliminary data.</text>
</comment>
<keyword evidence="2" id="KW-0560">Oxidoreductase</keyword>
<reference evidence="6" key="1">
    <citation type="journal article" date="2019" name="Int. J. Syst. Evol. Microbiol.">
        <title>The Global Catalogue of Microorganisms (GCM) 10K type strain sequencing project: providing services to taxonomists for standard genome sequencing and annotation.</title>
        <authorList>
            <consortium name="The Broad Institute Genomics Platform"/>
            <consortium name="The Broad Institute Genome Sequencing Center for Infectious Disease"/>
            <person name="Wu L."/>
            <person name="Ma J."/>
        </authorList>
    </citation>
    <scope>NUCLEOTIDE SEQUENCE [LARGE SCALE GENOMIC DNA]</scope>
    <source>
        <strain evidence="6">JCM 9371</strain>
    </source>
</reference>
<evidence type="ECO:0000313" key="5">
    <source>
        <dbReference type="EMBL" id="MFD0689609.1"/>
    </source>
</evidence>
<dbReference type="RefSeq" id="WP_131761386.1">
    <property type="nucleotide sequence ID" value="NZ_CAACUY010000163.1"/>
</dbReference>
<dbReference type="Pfam" id="PF01408">
    <property type="entry name" value="GFO_IDH_MocA"/>
    <property type="match status" value="1"/>
</dbReference>
<dbReference type="Gene3D" id="3.30.360.10">
    <property type="entry name" value="Dihydrodipicolinate Reductase, domain 2"/>
    <property type="match status" value="1"/>
</dbReference>
<keyword evidence="6" id="KW-1185">Reference proteome</keyword>
<dbReference type="InterPro" id="IPR055170">
    <property type="entry name" value="GFO_IDH_MocA-like_dom"/>
</dbReference>